<evidence type="ECO:0000256" key="1">
    <source>
        <dbReference type="SAM" id="MobiDB-lite"/>
    </source>
</evidence>
<name>A0A8T8C9X1_PSEYM</name>
<feature type="region of interest" description="Disordered" evidence="1">
    <location>
        <begin position="1"/>
        <end position="42"/>
    </location>
</feature>
<proteinExistence type="predicted"/>
<dbReference type="Proteomes" id="UP000003811">
    <property type="component" value="Chromosome"/>
</dbReference>
<evidence type="ECO:0000313" key="2">
    <source>
        <dbReference type="EMBL" id="QHF00329.1"/>
    </source>
</evidence>
<feature type="compositionally biased region" description="Basic and acidic residues" evidence="1">
    <location>
        <begin position="14"/>
        <end position="34"/>
    </location>
</feature>
<reference evidence="2 3" key="1">
    <citation type="journal article" date="2011" name="PLoS Pathog.">
        <title>Dynamic evolution of pathogenicity revealed by sequencing and comparative genomics of 19 Pseudomonas syringae isolates.</title>
        <authorList>
            <person name="Baltrus D.A."/>
            <person name="Nishimura M.T."/>
            <person name="Romanchuk A."/>
            <person name="Chang J.H."/>
            <person name="Mukhtar M.S."/>
            <person name="Cherkis K."/>
            <person name="Roach J."/>
            <person name="Grant S.R."/>
            <person name="Jones C.D."/>
            <person name="Dangl J.L."/>
        </authorList>
    </citation>
    <scope>NUCLEOTIDE SEQUENCE [LARGE SCALE GENOMIC DNA]</scope>
    <source>
        <strain evidence="2 3">ES4326</strain>
    </source>
</reference>
<organism evidence="2 3">
    <name type="scientific">Pseudomonas syringae pv. maculicola str. ES4326</name>
    <dbReference type="NCBI Taxonomy" id="629265"/>
    <lineage>
        <taxon>Bacteria</taxon>
        <taxon>Pseudomonadati</taxon>
        <taxon>Pseudomonadota</taxon>
        <taxon>Gammaproteobacteria</taxon>
        <taxon>Pseudomonadales</taxon>
        <taxon>Pseudomonadaceae</taxon>
        <taxon>Pseudomonas</taxon>
    </lineage>
</organism>
<gene>
    <name evidence="2" type="ORF">PMA4326_021395</name>
</gene>
<dbReference type="AlphaFoldDB" id="A0A8T8C9X1"/>
<dbReference type="AntiFam" id="ANF00261">
    <property type="entry name" value="Protein of unknown function (DUF1534)"/>
</dbReference>
<sequence length="83" mass="9345">MGRPENGLALRCHSRSDAERPERHAHAEHGHDGVSRSPSFRTLQRGNTFRDALRHRPGFRYWPITPAQQPVSAQAVDAGPLLR</sequence>
<accession>A0A8T8C9X1</accession>
<evidence type="ECO:0000313" key="3">
    <source>
        <dbReference type="Proteomes" id="UP000003811"/>
    </source>
</evidence>
<protein>
    <submittedName>
        <fullName evidence="2">DUF1534 domain-containing protein</fullName>
    </submittedName>
</protein>
<dbReference type="EMBL" id="CP047260">
    <property type="protein sequence ID" value="QHF00329.1"/>
    <property type="molecule type" value="Genomic_DNA"/>
</dbReference>